<organism evidence="2 3">
    <name type="scientific">Ruixingdingia sedimenti</name>
    <dbReference type="NCBI Taxonomy" id="3073604"/>
    <lineage>
        <taxon>Bacteria</taxon>
        <taxon>Pseudomonadati</taxon>
        <taxon>Pseudomonadota</taxon>
        <taxon>Alphaproteobacteria</taxon>
        <taxon>Rhodobacterales</taxon>
        <taxon>Paracoccaceae</taxon>
        <taxon>Ruixingdingia</taxon>
    </lineage>
</organism>
<feature type="transmembrane region" description="Helical" evidence="1">
    <location>
        <begin position="65"/>
        <end position="89"/>
    </location>
</feature>
<dbReference type="Proteomes" id="UP001247754">
    <property type="component" value="Unassembled WGS sequence"/>
</dbReference>
<feature type="transmembrane region" description="Helical" evidence="1">
    <location>
        <begin position="39"/>
        <end position="59"/>
    </location>
</feature>
<sequence length="258" mass="28276">MTEQGFLPPSAVPGVRLLTLTDLRAALAQGGRDFLRAPLYGLFFSAVYVGGGILLWWALTASGQIWWTIPVTLGFPLLGPFVAVGLYEVSRRIEAGARLDWRGVLGVVFRQKDRQIPAIAAIIVVFFLFWNFLAHMIFALFMGLQVMTNVSSSWEVFLTPNGIAMIAVGTMVGAVFAGLLFALTVVSLPLLLERELDFVTAMLTSFACVRENPGVMLVWGITIAVLLFAGMVPMFLGLFVVLPVLGHASWHLYRRALD</sequence>
<keyword evidence="1" id="KW-1133">Transmembrane helix</keyword>
<feature type="transmembrane region" description="Helical" evidence="1">
    <location>
        <begin position="118"/>
        <end position="142"/>
    </location>
</feature>
<feature type="transmembrane region" description="Helical" evidence="1">
    <location>
        <begin position="213"/>
        <end position="229"/>
    </location>
</feature>
<dbReference type="InterPro" id="IPR018692">
    <property type="entry name" value="DUF2189"/>
</dbReference>
<protein>
    <submittedName>
        <fullName evidence="2">DUF2189 domain-containing protein</fullName>
    </submittedName>
</protein>
<feature type="transmembrane region" description="Helical" evidence="1">
    <location>
        <begin position="162"/>
        <end position="192"/>
    </location>
</feature>
<keyword evidence="1" id="KW-0472">Membrane</keyword>
<keyword evidence="1" id="KW-0812">Transmembrane</keyword>
<evidence type="ECO:0000313" key="3">
    <source>
        <dbReference type="Proteomes" id="UP001247754"/>
    </source>
</evidence>
<accession>A0ABU1F398</accession>
<evidence type="ECO:0000256" key="1">
    <source>
        <dbReference type="SAM" id="Phobius"/>
    </source>
</evidence>
<dbReference type="EMBL" id="JAVKPH010000001">
    <property type="protein sequence ID" value="MDR5651350.1"/>
    <property type="molecule type" value="Genomic_DNA"/>
</dbReference>
<proteinExistence type="predicted"/>
<gene>
    <name evidence="2" type="ORF">RGD00_01930</name>
</gene>
<keyword evidence="3" id="KW-1185">Reference proteome</keyword>
<dbReference type="Pfam" id="PF09955">
    <property type="entry name" value="DUF2189"/>
    <property type="match status" value="1"/>
</dbReference>
<reference evidence="2 3" key="1">
    <citation type="submission" date="2023-09" db="EMBL/GenBank/DDBJ databases">
        <title>Xinfangfangia sedmenti sp. nov., isolated the sedment.</title>
        <authorList>
            <person name="Xu L."/>
        </authorList>
    </citation>
    <scope>NUCLEOTIDE SEQUENCE [LARGE SCALE GENOMIC DNA]</scope>
    <source>
        <strain evidence="2 3">LG-4</strain>
    </source>
</reference>
<comment type="caution">
    <text evidence="2">The sequence shown here is derived from an EMBL/GenBank/DDBJ whole genome shotgun (WGS) entry which is preliminary data.</text>
</comment>
<name>A0ABU1F398_9RHOB</name>
<evidence type="ECO:0000313" key="2">
    <source>
        <dbReference type="EMBL" id="MDR5651350.1"/>
    </source>
</evidence>
<dbReference type="RefSeq" id="WP_310455461.1">
    <property type="nucleotide sequence ID" value="NZ_JAVKPH010000001.1"/>
</dbReference>